<dbReference type="Ensembl" id="ENSMUST00000218291.2">
    <property type="protein sequence ID" value="ENSMUSP00000151703.2"/>
    <property type="gene ID" value="ENSMUSG00000036499.10"/>
</dbReference>
<name>A0A1W2P7K1_MOUSE</name>
<dbReference type="Antibodypedia" id="3127">
    <property type="antibodies" value="542 antibodies from 45 providers"/>
</dbReference>
<gene>
    <name evidence="2 3" type="primary">Eea1</name>
</gene>
<sequence length="40" mass="4379">MFRRILQRTPGRVGSQGSDLDSSATPINTVDVNNESSSER</sequence>
<protein>
    <submittedName>
        <fullName evidence="2">Early endosome antigen 1</fullName>
    </submittedName>
</protein>
<evidence type="ECO:0000313" key="2">
    <source>
        <dbReference type="Ensembl" id="ENSMUSP00000151703.2"/>
    </source>
</evidence>
<dbReference type="AlphaFoldDB" id="A0A1W2P7K1"/>
<dbReference type="MGI" id="MGI:2442192">
    <property type="gene designation" value="Eea1"/>
</dbReference>
<dbReference type="Proteomes" id="UP000000589">
    <property type="component" value="Chromosome 10"/>
</dbReference>
<organism evidence="2 4">
    <name type="scientific">Mus musculus</name>
    <name type="common">Mouse</name>
    <dbReference type="NCBI Taxonomy" id="10090"/>
    <lineage>
        <taxon>Eukaryota</taxon>
        <taxon>Metazoa</taxon>
        <taxon>Chordata</taxon>
        <taxon>Craniata</taxon>
        <taxon>Vertebrata</taxon>
        <taxon>Euteleostomi</taxon>
        <taxon>Mammalia</taxon>
        <taxon>Eutheria</taxon>
        <taxon>Euarchontoglires</taxon>
        <taxon>Glires</taxon>
        <taxon>Rodentia</taxon>
        <taxon>Myomorpha</taxon>
        <taxon>Muroidea</taxon>
        <taxon>Muridae</taxon>
        <taxon>Murinae</taxon>
        <taxon>Mus</taxon>
        <taxon>Mus</taxon>
    </lineage>
</organism>
<dbReference type="GeneTree" id="ENSGT00940000156910"/>
<accession>A0A1W2P7K1</accession>
<reference evidence="2 4" key="2">
    <citation type="journal article" date="2011" name="PLoS Biol.">
        <title>Modernizing reference genome assemblies.</title>
        <authorList>
            <person name="Church D.M."/>
            <person name="Schneider V.A."/>
            <person name="Graves T."/>
            <person name="Auger K."/>
            <person name="Cunningham F."/>
            <person name="Bouk N."/>
            <person name="Chen H.C."/>
            <person name="Agarwala R."/>
            <person name="McLaren W.M."/>
            <person name="Ritchie G.R."/>
            <person name="Albracht D."/>
            <person name="Kremitzki M."/>
            <person name="Rock S."/>
            <person name="Kotkiewicz H."/>
            <person name="Kremitzki C."/>
            <person name="Wollam A."/>
            <person name="Trani L."/>
            <person name="Fulton L."/>
            <person name="Fulton R."/>
            <person name="Matthews L."/>
            <person name="Whitehead S."/>
            <person name="Chow W."/>
            <person name="Torrance J."/>
            <person name="Dunn M."/>
            <person name="Harden G."/>
            <person name="Threadgold G."/>
            <person name="Wood J."/>
            <person name="Collins J."/>
            <person name="Heath P."/>
            <person name="Griffiths G."/>
            <person name="Pelan S."/>
            <person name="Grafham D."/>
            <person name="Eichler E.E."/>
            <person name="Weinstock G."/>
            <person name="Mardis E.R."/>
            <person name="Wilson R.K."/>
            <person name="Howe K."/>
            <person name="Flicek P."/>
            <person name="Hubbard T."/>
        </authorList>
    </citation>
    <scope>NUCLEOTIDE SEQUENCE [LARGE SCALE GENOMIC DNA]</scope>
    <source>
        <strain evidence="2 4">C57BL/6J</strain>
    </source>
</reference>
<dbReference type="Bgee" id="ENSMUSG00000036499">
    <property type="expression patterns" value="Expressed in animal zygote and 257 other cell types or tissues"/>
</dbReference>
<dbReference type="ExpressionAtlas" id="A0A1W2P7K1">
    <property type="expression patterns" value="baseline and differential"/>
</dbReference>
<proteinExistence type="predicted"/>
<evidence type="ECO:0000256" key="1">
    <source>
        <dbReference type="SAM" id="MobiDB-lite"/>
    </source>
</evidence>
<reference evidence="2" key="4">
    <citation type="submission" date="2025-09" db="UniProtKB">
        <authorList>
            <consortium name="Ensembl"/>
        </authorList>
    </citation>
    <scope>IDENTIFICATION</scope>
    <source>
        <strain evidence="2">C57BL/6J</strain>
    </source>
</reference>
<keyword evidence="4" id="KW-1185">Reference proteome</keyword>
<evidence type="ECO:0000313" key="3">
    <source>
        <dbReference type="MGI" id="MGI:2442192"/>
    </source>
</evidence>
<dbReference type="AGR" id="MGI:2442192"/>
<reference evidence="2" key="3">
    <citation type="submission" date="2025-08" db="UniProtKB">
        <authorList>
            <consortium name="Ensembl"/>
        </authorList>
    </citation>
    <scope>IDENTIFICATION</scope>
    <source>
        <strain evidence="2">C57BL/6J</strain>
    </source>
</reference>
<evidence type="ECO:0000313" key="4">
    <source>
        <dbReference type="Proteomes" id="UP000000589"/>
    </source>
</evidence>
<dbReference type="VEuPathDB" id="HostDB:ENSMUSG00000036499"/>
<feature type="region of interest" description="Disordered" evidence="1">
    <location>
        <begin position="1"/>
        <end position="40"/>
    </location>
</feature>
<feature type="compositionally biased region" description="Polar residues" evidence="1">
    <location>
        <begin position="15"/>
        <end position="40"/>
    </location>
</feature>
<reference evidence="2 4" key="1">
    <citation type="journal article" date="2009" name="PLoS Biol.">
        <title>Lineage-specific biology revealed by a finished genome assembly of the mouse.</title>
        <authorList>
            <consortium name="Mouse Genome Sequencing Consortium"/>
            <person name="Church D.M."/>
            <person name="Goodstadt L."/>
            <person name="Hillier L.W."/>
            <person name="Zody M.C."/>
            <person name="Goldstein S."/>
            <person name="She X."/>
            <person name="Bult C.J."/>
            <person name="Agarwala R."/>
            <person name="Cherry J.L."/>
            <person name="DiCuccio M."/>
            <person name="Hlavina W."/>
            <person name="Kapustin Y."/>
            <person name="Meric P."/>
            <person name="Maglott D."/>
            <person name="Birtle Z."/>
            <person name="Marques A.C."/>
            <person name="Graves T."/>
            <person name="Zhou S."/>
            <person name="Teague B."/>
            <person name="Potamousis K."/>
            <person name="Churas C."/>
            <person name="Place M."/>
            <person name="Herschleb J."/>
            <person name="Runnheim R."/>
            <person name="Forrest D."/>
            <person name="Amos-Landgraf J."/>
            <person name="Schwartz D.C."/>
            <person name="Cheng Z."/>
            <person name="Lindblad-Toh K."/>
            <person name="Eichler E.E."/>
            <person name="Ponting C.P."/>
        </authorList>
    </citation>
    <scope>NUCLEOTIDE SEQUENCE [LARGE SCALE GENOMIC DNA]</scope>
    <source>
        <strain evidence="2 4">C57BL/6J</strain>
    </source>
</reference>